<dbReference type="InterPro" id="IPR013783">
    <property type="entry name" value="Ig-like_fold"/>
</dbReference>
<dbReference type="InterPro" id="IPR036179">
    <property type="entry name" value="Ig-like_dom_sf"/>
</dbReference>
<dbReference type="PANTHER" id="PTHR23266">
    <property type="entry name" value="IMMUNOGLOBULIN HEAVY CHAIN"/>
    <property type="match status" value="1"/>
</dbReference>
<accession>A0A9L0KHS3</accession>
<dbReference type="SUPFAM" id="SSF48726">
    <property type="entry name" value="Immunoglobulin"/>
    <property type="match status" value="1"/>
</dbReference>
<dbReference type="PROSITE" id="PS50835">
    <property type="entry name" value="IG_LIKE"/>
    <property type="match status" value="1"/>
</dbReference>
<protein>
    <recommendedName>
        <fullName evidence="1">Ig-like domain-containing protein</fullName>
    </recommendedName>
</protein>
<reference evidence="2" key="2">
    <citation type="submission" date="2025-08" db="UniProtKB">
        <authorList>
            <consortium name="Ensembl"/>
        </authorList>
    </citation>
    <scope>IDENTIFICATION</scope>
</reference>
<organism evidence="2 3">
    <name type="scientific">Equus asinus</name>
    <name type="common">Donkey</name>
    <name type="synonym">Equus africanus asinus</name>
    <dbReference type="NCBI Taxonomy" id="9793"/>
    <lineage>
        <taxon>Eukaryota</taxon>
        <taxon>Metazoa</taxon>
        <taxon>Chordata</taxon>
        <taxon>Craniata</taxon>
        <taxon>Vertebrata</taxon>
        <taxon>Euteleostomi</taxon>
        <taxon>Mammalia</taxon>
        <taxon>Eutheria</taxon>
        <taxon>Laurasiatheria</taxon>
        <taxon>Perissodactyla</taxon>
        <taxon>Equidae</taxon>
        <taxon>Equus</taxon>
    </lineage>
</organism>
<reference evidence="2 3" key="1">
    <citation type="journal article" date="2020" name="Nat. Commun.">
        <title>Donkey genomes provide new insights into domestication and selection for coat color.</title>
        <authorList>
            <person name="Wang"/>
            <person name="C."/>
            <person name="Li"/>
            <person name="H."/>
            <person name="Guo"/>
            <person name="Y."/>
            <person name="Huang"/>
            <person name="J."/>
            <person name="Sun"/>
            <person name="Y."/>
            <person name="Min"/>
            <person name="J."/>
            <person name="Wang"/>
            <person name="J."/>
            <person name="Fang"/>
            <person name="X."/>
            <person name="Zhao"/>
            <person name="Z."/>
            <person name="Wang"/>
            <person name="S."/>
            <person name="Zhang"/>
            <person name="Y."/>
            <person name="Liu"/>
            <person name="Q."/>
            <person name="Jiang"/>
            <person name="Q."/>
            <person name="Wang"/>
            <person name="X."/>
            <person name="Guo"/>
            <person name="Y."/>
            <person name="Yang"/>
            <person name="C."/>
            <person name="Wang"/>
            <person name="Y."/>
            <person name="Tian"/>
            <person name="F."/>
            <person name="Zhuang"/>
            <person name="G."/>
            <person name="Fan"/>
            <person name="Y."/>
            <person name="Gao"/>
            <person name="Q."/>
            <person name="Li"/>
            <person name="Y."/>
            <person name="Ju"/>
            <person name="Z."/>
            <person name="Li"/>
            <person name="J."/>
            <person name="Li"/>
            <person name="R."/>
            <person name="Hou"/>
            <person name="M."/>
            <person name="Yang"/>
            <person name="G."/>
            <person name="Liu"/>
            <person name="G."/>
            <person name="Liu"/>
            <person name="W."/>
            <person name="Guo"/>
            <person name="J."/>
            <person name="Pan"/>
            <person name="S."/>
            <person name="Fan"/>
            <person name="G."/>
            <person name="Zhang"/>
            <person name="W."/>
            <person name="Zhang"/>
            <person name="R."/>
            <person name="Yu"/>
            <person name="J."/>
            <person name="Zhang"/>
            <person name="X."/>
            <person name="Yin"/>
            <person name="Q."/>
            <person name="Ji"/>
            <person name="C."/>
            <person name="Jin"/>
            <person name="Y."/>
            <person name="Yue"/>
            <person name="G."/>
            <person name="Liu"/>
            <person name="M."/>
            <person name="Xu"/>
            <person name="J."/>
            <person name="Liu"/>
            <person name="S."/>
            <person name="Jordana"/>
            <person name="J."/>
            <person name="Noce"/>
            <person name="A."/>
            <person name="Amills"/>
            <person name="M."/>
            <person name="Wu"/>
            <person name="D.D."/>
            <person name="Li"/>
            <person name="S."/>
            <person name="Zhou"/>
            <person name="X. and Zhong"/>
            <person name="J."/>
        </authorList>
    </citation>
    <scope>NUCLEOTIDE SEQUENCE [LARGE SCALE GENOMIC DNA]</scope>
</reference>
<name>A0A9L0KHS3_EQUAS</name>
<dbReference type="Gene3D" id="2.60.40.10">
    <property type="entry name" value="Immunoglobulins"/>
    <property type="match status" value="1"/>
</dbReference>
<feature type="domain" description="Ig-like" evidence="1">
    <location>
        <begin position="40"/>
        <end position="119"/>
    </location>
</feature>
<reference evidence="2" key="3">
    <citation type="submission" date="2025-09" db="UniProtKB">
        <authorList>
            <consortium name="Ensembl"/>
        </authorList>
    </citation>
    <scope>IDENTIFICATION</scope>
</reference>
<dbReference type="Ensembl" id="ENSEAST00005076257.1">
    <property type="protein sequence ID" value="ENSEASP00005061095.1"/>
    <property type="gene ID" value="ENSEASG00005033476.1"/>
</dbReference>
<keyword evidence="3" id="KW-1185">Reference proteome</keyword>
<dbReference type="InterPro" id="IPR007110">
    <property type="entry name" value="Ig-like_dom"/>
</dbReference>
<proteinExistence type="predicted"/>
<dbReference type="Proteomes" id="UP000694387">
    <property type="component" value="Chromosome 7"/>
</dbReference>
<evidence type="ECO:0000313" key="2">
    <source>
        <dbReference type="Ensembl" id="ENSEASP00005061095.1"/>
    </source>
</evidence>
<dbReference type="GeneTree" id="ENSGT01030000234536"/>
<evidence type="ECO:0000259" key="1">
    <source>
        <dbReference type="PROSITE" id="PS50835"/>
    </source>
</evidence>
<dbReference type="InterPro" id="IPR050199">
    <property type="entry name" value="IgHV"/>
</dbReference>
<dbReference type="AlphaFoldDB" id="A0A9L0KHS3"/>
<sequence length="119" mass="13267">MWEPSDPSGCSFRALIGLPASALRVGLVFPQCSMGWDRLPRLSLFPGVLSDLTLRESGPGLVKPSQTLSLTCTVSGDPVTSSYYWNRIRQRPEKGLEWMGYWTGSTATNRFPKPHLHRC</sequence>
<evidence type="ECO:0000313" key="3">
    <source>
        <dbReference type="Proteomes" id="UP000694387"/>
    </source>
</evidence>